<feature type="transmembrane region" description="Helical" evidence="9">
    <location>
        <begin position="302"/>
        <end position="320"/>
    </location>
</feature>
<dbReference type="InParanoid" id="A0A545AG51"/>
<keyword evidence="12" id="KW-1185">Reference proteome</keyword>
<comment type="similarity">
    <text evidence="2">Belongs to the major facilitator superfamily. TCR/Tet family.</text>
</comment>
<evidence type="ECO:0000256" key="1">
    <source>
        <dbReference type="ARBA" id="ARBA00004651"/>
    </source>
</evidence>
<comment type="caution">
    <text evidence="11">The sequence shown here is derived from an EMBL/GenBank/DDBJ whole genome shotgun (WGS) entry which is preliminary data.</text>
</comment>
<feature type="compositionally biased region" description="Basic and acidic residues" evidence="8">
    <location>
        <begin position="586"/>
        <end position="608"/>
    </location>
</feature>
<dbReference type="Gene3D" id="1.20.1250.20">
    <property type="entry name" value="MFS general substrate transporter like domains"/>
    <property type="match status" value="1"/>
</dbReference>
<dbReference type="PANTHER" id="PTHR23501:SF197">
    <property type="entry name" value="COMD"/>
    <property type="match status" value="1"/>
</dbReference>
<reference evidence="11 12" key="1">
    <citation type="submission" date="2019-07" db="EMBL/GenBank/DDBJ databases">
        <title>Cryptosporangium phraense sp. nov., isolated from plant litter.</title>
        <authorList>
            <person name="Suriyachadkun C."/>
        </authorList>
    </citation>
    <scope>NUCLEOTIDE SEQUENCE [LARGE SCALE GENOMIC DNA]</scope>
    <source>
        <strain evidence="11 12">A-T 5661</strain>
    </source>
</reference>
<accession>A0A545AG51</accession>
<evidence type="ECO:0000256" key="2">
    <source>
        <dbReference type="ARBA" id="ARBA00007520"/>
    </source>
</evidence>
<dbReference type="EMBL" id="VIRS01000045">
    <property type="protein sequence ID" value="TQS40240.1"/>
    <property type="molecule type" value="Genomic_DNA"/>
</dbReference>
<keyword evidence="5 9" id="KW-0812">Transmembrane</keyword>
<feature type="transmembrane region" description="Helical" evidence="9">
    <location>
        <begin position="356"/>
        <end position="378"/>
    </location>
</feature>
<feature type="compositionally biased region" description="Low complexity" evidence="8">
    <location>
        <begin position="565"/>
        <end position="577"/>
    </location>
</feature>
<feature type="transmembrane region" description="Helical" evidence="9">
    <location>
        <begin position="105"/>
        <end position="126"/>
    </location>
</feature>
<dbReference type="InterPro" id="IPR036259">
    <property type="entry name" value="MFS_trans_sf"/>
</dbReference>
<gene>
    <name evidence="11" type="ORF">FL583_35975</name>
</gene>
<evidence type="ECO:0000256" key="3">
    <source>
        <dbReference type="ARBA" id="ARBA00022448"/>
    </source>
</evidence>
<dbReference type="OrthoDB" id="7375466at2"/>
<dbReference type="SUPFAM" id="SSF103473">
    <property type="entry name" value="MFS general substrate transporter"/>
    <property type="match status" value="1"/>
</dbReference>
<dbReference type="Gene3D" id="1.20.1720.10">
    <property type="entry name" value="Multidrug resistance protein D"/>
    <property type="match status" value="1"/>
</dbReference>
<organism evidence="11 12">
    <name type="scientific">Cryptosporangium phraense</name>
    <dbReference type="NCBI Taxonomy" id="2593070"/>
    <lineage>
        <taxon>Bacteria</taxon>
        <taxon>Bacillati</taxon>
        <taxon>Actinomycetota</taxon>
        <taxon>Actinomycetes</taxon>
        <taxon>Cryptosporangiales</taxon>
        <taxon>Cryptosporangiaceae</taxon>
        <taxon>Cryptosporangium</taxon>
    </lineage>
</organism>
<feature type="compositionally biased region" description="Low complexity" evidence="8">
    <location>
        <begin position="496"/>
        <end position="516"/>
    </location>
</feature>
<feature type="region of interest" description="Disordered" evidence="8">
    <location>
        <begin position="540"/>
        <end position="608"/>
    </location>
</feature>
<name>A0A545AG51_9ACTN</name>
<keyword evidence="4" id="KW-1003">Cell membrane</keyword>
<dbReference type="PROSITE" id="PS50850">
    <property type="entry name" value="MFS"/>
    <property type="match status" value="1"/>
</dbReference>
<dbReference type="Pfam" id="PF07690">
    <property type="entry name" value="MFS_1"/>
    <property type="match status" value="1"/>
</dbReference>
<feature type="transmembrane region" description="Helical" evidence="9">
    <location>
        <begin position="196"/>
        <end position="218"/>
    </location>
</feature>
<feature type="transmembrane region" description="Helical" evidence="9">
    <location>
        <begin position="74"/>
        <end position="93"/>
    </location>
</feature>
<dbReference type="GO" id="GO:0005886">
    <property type="term" value="C:plasma membrane"/>
    <property type="evidence" value="ECO:0007669"/>
    <property type="project" value="UniProtKB-SubCell"/>
</dbReference>
<feature type="transmembrane region" description="Helical" evidence="9">
    <location>
        <begin position="133"/>
        <end position="156"/>
    </location>
</feature>
<feature type="transmembrane region" description="Helical" evidence="9">
    <location>
        <begin position="468"/>
        <end position="486"/>
    </location>
</feature>
<feature type="domain" description="Major facilitator superfamily (MFS) profile" evidence="10">
    <location>
        <begin position="9"/>
        <end position="491"/>
    </location>
</feature>
<evidence type="ECO:0000256" key="4">
    <source>
        <dbReference type="ARBA" id="ARBA00022475"/>
    </source>
</evidence>
<evidence type="ECO:0000256" key="7">
    <source>
        <dbReference type="ARBA" id="ARBA00023136"/>
    </source>
</evidence>
<evidence type="ECO:0000256" key="5">
    <source>
        <dbReference type="ARBA" id="ARBA00022692"/>
    </source>
</evidence>
<evidence type="ECO:0000313" key="12">
    <source>
        <dbReference type="Proteomes" id="UP000317982"/>
    </source>
</evidence>
<dbReference type="GO" id="GO:0022857">
    <property type="term" value="F:transmembrane transporter activity"/>
    <property type="evidence" value="ECO:0007669"/>
    <property type="project" value="InterPro"/>
</dbReference>
<proteinExistence type="inferred from homology"/>
<dbReference type="PRINTS" id="PR01036">
    <property type="entry name" value="TCRTETB"/>
</dbReference>
<feature type="transmembrane region" description="Helical" evidence="9">
    <location>
        <begin position="224"/>
        <end position="245"/>
    </location>
</feature>
<sequence length="608" mass="63120">MSHRQILEALTGLLLGMFVAILSSTIVSNALPTILTDLEGGESAYTWVVTSTLLATTATTPIWGKLADLTSKKLLVQIAIVIYVAGSAVAGLSQNIGELIAARTFQGIGVGGLTALTQVIMAAMIAPRERGRYSGYLGAVFAVATVSGPLIGGVIVDTSWLGWRWCFYVGVPIAAIALVVLQRTLKLPVIRRKVKIDYLGATLITAAVSLLLIWVSLGGNQFDWLSWPTAVMVPGALVLGLLFVFAETRASEPIIPLALFRNRTVALATVASLFVGVALFGATVFLSQYFQIARGESPTVSGLLTLPMIGGLFLSSTISGRIITTTGRWKRFLVAGAFLTTAGFALMGTARAETPYWRLALFMALIGVGLGMTMQNLVLAVQNTVKTSELGTSSSTVAFFRSLGGAVGVSALGAVLGHRVSDYLASGLAAIGVKAGSGGGDALPDLDTLPAPVRTVVMDAYGHGAGDVFLVAAPFALLAFVAVLFIREVALRTTTGDTPAATPASPSVSASAVGGPDAAAEPIDRAVDTGSARVAIDGVAVQPADEEADRQPVPAAVLTAPETEAVPADAVPAGAAPRRTRHHPGRHEAGRHEATRRGARRKAEHDRS</sequence>
<keyword evidence="7 9" id="KW-0472">Membrane</keyword>
<dbReference type="FunFam" id="1.20.1720.10:FF:000004">
    <property type="entry name" value="EmrB/QacA family drug resistance transporter"/>
    <property type="match status" value="1"/>
</dbReference>
<dbReference type="Proteomes" id="UP000317982">
    <property type="component" value="Unassembled WGS sequence"/>
</dbReference>
<evidence type="ECO:0000313" key="11">
    <source>
        <dbReference type="EMBL" id="TQS40240.1"/>
    </source>
</evidence>
<keyword evidence="3" id="KW-0813">Transport</keyword>
<dbReference type="PANTHER" id="PTHR23501">
    <property type="entry name" value="MAJOR FACILITATOR SUPERFAMILY"/>
    <property type="match status" value="1"/>
</dbReference>
<evidence type="ECO:0000256" key="9">
    <source>
        <dbReference type="SAM" id="Phobius"/>
    </source>
</evidence>
<evidence type="ECO:0000256" key="6">
    <source>
        <dbReference type="ARBA" id="ARBA00022989"/>
    </source>
</evidence>
<evidence type="ECO:0000259" key="10">
    <source>
        <dbReference type="PROSITE" id="PS50850"/>
    </source>
</evidence>
<evidence type="ECO:0000256" key="8">
    <source>
        <dbReference type="SAM" id="MobiDB-lite"/>
    </source>
</evidence>
<keyword evidence="6 9" id="KW-1133">Transmembrane helix</keyword>
<feature type="transmembrane region" description="Helical" evidence="9">
    <location>
        <begin position="332"/>
        <end position="350"/>
    </location>
</feature>
<feature type="transmembrane region" description="Helical" evidence="9">
    <location>
        <begin position="44"/>
        <end position="62"/>
    </location>
</feature>
<comment type="subcellular location">
    <subcellularLocation>
        <location evidence="1">Cell membrane</location>
        <topology evidence="1">Multi-pass membrane protein</topology>
    </subcellularLocation>
</comment>
<feature type="transmembrane region" description="Helical" evidence="9">
    <location>
        <begin position="12"/>
        <end position="32"/>
    </location>
</feature>
<dbReference type="InterPro" id="IPR011701">
    <property type="entry name" value="MFS"/>
</dbReference>
<feature type="transmembrane region" description="Helical" evidence="9">
    <location>
        <begin position="162"/>
        <end position="184"/>
    </location>
</feature>
<feature type="transmembrane region" description="Helical" evidence="9">
    <location>
        <begin position="265"/>
        <end position="290"/>
    </location>
</feature>
<dbReference type="InterPro" id="IPR020846">
    <property type="entry name" value="MFS_dom"/>
</dbReference>
<feature type="transmembrane region" description="Helical" evidence="9">
    <location>
        <begin position="398"/>
        <end position="416"/>
    </location>
</feature>
<dbReference type="AlphaFoldDB" id="A0A545AG51"/>
<feature type="region of interest" description="Disordered" evidence="8">
    <location>
        <begin position="496"/>
        <end position="519"/>
    </location>
</feature>
<dbReference type="CDD" id="cd17502">
    <property type="entry name" value="MFS_Azr1_MDR_like"/>
    <property type="match status" value="1"/>
</dbReference>
<protein>
    <submittedName>
        <fullName evidence="11">MFS transporter</fullName>
    </submittedName>
</protein>